<organism evidence="1 2">
    <name type="scientific">Hibiscus sabdariffa</name>
    <name type="common">roselle</name>
    <dbReference type="NCBI Taxonomy" id="183260"/>
    <lineage>
        <taxon>Eukaryota</taxon>
        <taxon>Viridiplantae</taxon>
        <taxon>Streptophyta</taxon>
        <taxon>Embryophyta</taxon>
        <taxon>Tracheophyta</taxon>
        <taxon>Spermatophyta</taxon>
        <taxon>Magnoliopsida</taxon>
        <taxon>eudicotyledons</taxon>
        <taxon>Gunneridae</taxon>
        <taxon>Pentapetalae</taxon>
        <taxon>rosids</taxon>
        <taxon>malvids</taxon>
        <taxon>Malvales</taxon>
        <taxon>Malvaceae</taxon>
        <taxon>Malvoideae</taxon>
        <taxon>Hibiscus</taxon>
    </lineage>
</organism>
<protein>
    <submittedName>
        <fullName evidence="1">Uncharacterized protein</fullName>
    </submittedName>
</protein>
<gene>
    <name evidence="1" type="ORF">V6N12_020212</name>
</gene>
<accession>A0ABR2BMQ3</accession>
<proteinExistence type="predicted"/>
<comment type="caution">
    <text evidence="1">The sequence shown here is derived from an EMBL/GenBank/DDBJ whole genome shotgun (WGS) entry which is preliminary data.</text>
</comment>
<sequence>MGLLLTYHRAGVAKLRRLEAGGEGAPSPRASIYSRPAVSFLAAVIPFQERQGLELFLSFQGGIRCHHH</sequence>
<dbReference type="Proteomes" id="UP001472677">
    <property type="component" value="Unassembled WGS sequence"/>
</dbReference>
<keyword evidence="2" id="KW-1185">Reference proteome</keyword>
<reference evidence="1 2" key="1">
    <citation type="journal article" date="2024" name="G3 (Bethesda)">
        <title>Genome assembly of Hibiscus sabdariffa L. provides insights into metabolisms of medicinal natural products.</title>
        <authorList>
            <person name="Kim T."/>
        </authorList>
    </citation>
    <scope>NUCLEOTIDE SEQUENCE [LARGE SCALE GENOMIC DNA]</scope>
    <source>
        <strain evidence="1">TK-2024</strain>
        <tissue evidence="1">Old leaves</tissue>
    </source>
</reference>
<dbReference type="EMBL" id="JBBPBM010000101">
    <property type="protein sequence ID" value="KAK8508431.1"/>
    <property type="molecule type" value="Genomic_DNA"/>
</dbReference>
<name>A0ABR2BMQ3_9ROSI</name>
<evidence type="ECO:0000313" key="1">
    <source>
        <dbReference type="EMBL" id="KAK8508431.1"/>
    </source>
</evidence>
<evidence type="ECO:0000313" key="2">
    <source>
        <dbReference type="Proteomes" id="UP001472677"/>
    </source>
</evidence>